<proteinExistence type="predicted"/>
<keyword evidence="3" id="KW-1185">Reference proteome</keyword>
<dbReference type="Proteomes" id="UP000828390">
    <property type="component" value="Unassembled WGS sequence"/>
</dbReference>
<accession>A0A9D4EGN5</accession>
<dbReference type="EMBL" id="JAIWYP010000008">
    <property type="protein sequence ID" value="KAH3779348.1"/>
    <property type="molecule type" value="Genomic_DNA"/>
</dbReference>
<reference evidence="2" key="2">
    <citation type="submission" date="2020-11" db="EMBL/GenBank/DDBJ databases">
        <authorList>
            <person name="McCartney M.A."/>
            <person name="Auch B."/>
            <person name="Kono T."/>
            <person name="Mallez S."/>
            <person name="Becker A."/>
            <person name="Gohl D.M."/>
            <person name="Silverstein K.A.T."/>
            <person name="Koren S."/>
            <person name="Bechman K.B."/>
            <person name="Herman A."/>
            <person name="Abrahante J.E."/>
            <person name="Garbe J."/>
        </authorList>
    </citation>
    <scope>NUCLEOTIDE SEQUENCE</scope>
    <source>
        <strain evidence="2">Duluth1</strain>
        <tissue evidence="2">Whole animal</tissue>
    </source>
</reference>
<feature type="domain" description="ZSWIM1/3 RNaseH-like" evidence="1">
    <location>
        <begin position="43"/>
        <end position="124"/>
    </location>
</feature>
<name>A0A9D4EGN5_DREPO</name>
<reference evidence="2" key="1">
    <citation type="journal article" date="2019" name="bioRxiv">
        <title>The Genome of the Zebra Mussel, Dreissena polymorpha: A Resource for Invasive Species Research.</title>
        <authorList>
            <person name="McCartney M.A."/>
            <person name="Auch B."/>
            <person name="Kono T."/>
            <person name="Mallez S."/>
            <person name="Zhang Y."/>
            <person name="Obille A."/>
            <person name="Becker A."/>
            <person name="Abrahante J.E."/>
            <person name="Garbe J."/>
            <person name="Badalamenti J.P."/>
            <person name="Herman A."/>
            <person name="Mangelson H."/>
            <person name="Liachko I."/>
            <person name="Sullivan S."/>
            <person name="Sone E.D."/>
            <person name="Koren S."/>
            <person name="Silverstein K.A.T."/>
            <person name="Beckman K.B."/>
            <person name="Gohl D.M."/>
        </authorList>
    </citation>
    <scope>NUCLEOTIDE SEQUENCE</scope>
    <source>
        <strain evidence="2">Duluth1</strain>
        <tissue evidence="2">Whole animal</tissue>
    </source>
</reference>
<protein>
    <recommendedName>
        <fullName evidence="1">ZSWIM1/3 RNaseH-like domain-containing protein</fullName>
    </recommendedName>
</protein>
<sequence>MIQKTVISKTGKVVTLKDIRNVKTSSKNNDSELTVLQRAVEYMNANPCAFVKVISNDDNEMRGLFYQDARMKKTFEAYPEFVCIDATYKVNDHRMSLYIMLVENGNGQSDIVALWLEADETEGMIALCGLDVV</sequence>
<comment type="caution">
    <text evidence="2">The sequence shown here is derived from an EMBL/GenBank/DDBJ whole genome shotgun (WGS) entry which is preliminary data.</text>
</comment>
<dbReference type="Pfam" id="PF21056">
    <property type="entry name" value="ZSWIM1-3_RNaseH-like"/>
    <property type="match status" value="1"/>
</dbReference>
<evidence type="ECO:0000313" key="3">
    <source>
        <dbReference type="Proteomes" id="UP000828390"/>
    </source>
</evidence>
<dbReference type="PANTHER" id="PTHR31569:SF4">
    <property type="entry name" value="SWIM-TYPE DOMAIN-CONTAINING PROTEIN"/>
    <property type="match status" value="1"/>
</dbReference>
<gene>
    <name evidence="2" type="ORF">DPMN_157150</name>
</gene>
<organism evidence="2 3">
    <name type="scientific">Dreissena polymorpha</name>
    <name type="common">Zebra mussel</name>
    <name type="synonym">Mytilus polymorpha</name>
    <dbReference type="NCBI Taxonomy" id="45954"/>
    <lineage>
        <taxon>Eukaryota</taxon>
        <taxon>Metazoa</taxon>
        <taxon>Spiralia</taxon>
        <taxon>Lophotrochozoa</taxon>
        <taxon>Mollusca</taxon>
        <taxon>Bivalvia</taxon>
        <taxon>Autobranchia</taxon>
        <taxon>Heteroconchia</taxon>
        <taxon>Euheterodonta</taxon>
        <taxon>Imparidentia</taxon>
        <taxon>Neoheterodontei</taxon>
        <taxon>Myida</taxon>
        <taxon>Dreissenoidea</taxon>
        <taxon>Dreissenidae</taxon>
        <taxon>Dreissena</taxon>
    </lineage>
</organism>
<dbReference type="PANTHER" id="PTHR31569">
    <property type="entry name" value="SWIM-TYPE DOMAIN-CONTAINING PROTEIN"/>
    <property type="match status" value="1"/>
</dbReference>
<dbReference type="AlphaFoldDB" id="A0A9D4EGN5"/>
<dbReference type="InterPro" id="IPR052579">
    <property type="entry name" value="Zinc_finger_SWIM"/>
</dbReference>
<dbReference type="InterPro" id="IPR048324">
    <property type="entry name" value="ZSWIM1-3_RNaseH-like"/>
</dbReference>
<evidence type="ECO:0000313" key="2">
    <source>
        <dbReference type="EMBL" id="KAH3779348.1"/>
    </source>
</evidence>
<evidence type="ECO:0000259" key="1">
    <source>
        <dbReference type="Pfam" id="PF21056"/>
    </source>
</evidence>